<dbReference type="Proteomes" id="UP001207918">
    <property type="component" value="Unassembled WGS sequence"/>
</dbReference>
<dbReference type="PANTHER" id="PTHR36974">
    <property type="entry name" value="MEMBRANE PROTEIN-RELATED"/>
    <property type="match status" value="1"/>
</dbReference>
<gene>
    <name evidence="2" type="ORF">J6I44_16260</name>
</gene>
<dbReference type="PANTHER" id="PTHR36974:SF1">
    <property type="entry name" value="DOXX FAMILY MEMBRANE PROTEIN"/>
    <property type="match status" value="1"/>
</dbReference>
<comment type="caution">
    <text evidence="2">The sequence shown here is derived from an EMBL/GenBank/DDBJ whole genome shotgun (WGS) entry which is preliminary data.</text>
</comment>
<sequence length="129" mass="14361">MIQFLTSPSTSQYLVGIIFMMMGILHFLKPGVFAAIIPDFIPWHKAMVYISGVAEIAGGLGVLLPPYRAMAAWGLLLLLLAVFPANINMAVQAIQKTGLLSWYAALTILRLPLQFVLMYWVYWACLLQT</sequence>
<evidence type="ECO:0000313" key="3">
    <source>
        <dbReference type="Proteomes" id="UP001207918"/>
    </source>
</evidence>
<protein>
    <recommendedName>
        <fullName evidence="4">DoxX-like family protein</fullName>
    </recommendedName>
</protein>
<feature type="transmembrane region" description="Helical" evidence="1">
    <location>
        <begin position="99"/>
        <end position="122"/>
    </location>
</feature>
<feature type="transmembrane region" description="Helical" evidence="1">
    <location>
        <begin position="12"/>
        <end position="34"/>
    </location>
</feature>
<evidence type="ECO:0000313" key="2">
    <source>
        <dbReference type="EMBL" id="MCW9708416.1"/>
    </source>
</evidence>
<organism evidence="2 3">
    <name type="scientific">Fodinibius salsisoli</name>
    <dbReference type="NCBI Taxonomy" id="2820877"/>
    <lineage>
        <taxon>Bacteria</taxon>
        <taxon>Pseudomonadati</taxon>
        <taxon>Balneolota</taxon>
        <taxon>Balneolia</taxon>
        <taxon>Balneolales</taxon>
        <taxon>Balneolaceae</taxon>
        <taxon>Fodinibius</taxon>
    </lineage>
</organism>
<keyword evidence="1" id="KW-1133">Transmembrane helix</keyword>
<keyword evidence="1" id="KW-0472">Membrane</keyword>
<proteinExistence type="predicted"/>
<keyword evidence="1" id="KW-0812">Transmembrane</keyword>
<evidence type="ECO:0008006" key="4">
    <source>
        <dbReference type="Google" id="ProtNLM"/>
    </source>
</evidence>
<keyword evidence="3" id="KW-1185">Reference proteome</keyword>
<dbReference type="RefSeq" id="WP_265767200.1">
    <property type="nucleotide sequence ID" value="NZ_JAGGJA010000013.1"/>
</dbReference>
<evidence type="ECO:0000256" key="1">
    <source>
        <dbReference type="SAM" id="Phobius"/>
    </source>
</evidence>
<name>A0ABT3PRG0_9BACT</name>
<feature type="transmembrane region" description="Helical" evidence="1">
    <location>
        <begin position="70"/>
        <end position="87"/>
    </location>
</feature>
<dbReference type="EMBL" id="JAGGJA010000013">
    <property type="protein sequence ID" value="MCW9708416.1"/>
    <property type="molecule type" value="Genomic_DNA"/>
</dbReference>
<accession>A0ABT3PRG0</accession>
<reference evidence="2 3" key="1">
    <citation type="submission" date="2021-03" db="EMBL/GenBank/DDBJ databases">
        <title>Aliifodinibius sp. nov., a new bacterium isolated from saline soil.</title>
        <authorList>
            <person name="Galisteo C."/>
            <person name="De La Haba R."/>
            <person name="Sanchez-Porro C."/>
            <person name="Ventosa A."/>
        </authorList>
    </citation>
    <scope>NUCLEOTIDE SEQUENCE [LARGE SCALE GENOMIC DNA]</scope>
    <source>
        <strain evidence="2 3">1BSP15-2V2</strain>
    </source>
</reference>